<accession>A0A8S9YN53</accession>
<proteinExistence type="predicted"/>
<evidence type="ECO:0000313" key="2">
    <source>
        <dbReference type="Proteomes" id="UP000822476"/>
    </source>
</evidence>
<reference evidence="1" key="1">
    <citation type="submission" date="2019-07" db="EMBL/GenBank/DDBJ databases">
        <title>Annotation for the trematode Paragonimus miyazaki's.</title>
        <authorList>
            <person name="Choi Y.-J."/>
        </authorList>
    </citation>
    <scope>NUCLEOTIDE SEQUENCE</scope>
    <source>
        <strain evidence="1">Japan</strain>
    </source>
</reference>
<comment type="caution">
    <text evidence="1">The sequence shown here is derived from an EMBL/GenBank/DDBJ whole genome shotgun (WGS) entry which is preliminary data.</text>
</comment>
<name>A0A8S9YN53_9TREM</name>
<dbReference type="Proteomes" id="UP000822476">
    <property type="component" value="Unassembled WGS sequence"/>
</dbReference>
<dbReference type="AlphaFoldDB" id="A0A8S9YN53"/>
<keyword evidence="2" id="KW-1185">Reference proteome</keyword>
<organism evidence="1 2">
    <name type="scientific">Paragonimus skrjabini miyazakii</name>
    <dbReference type="NCBI Taxonomy" id="59628"/>
    <lineage>
        <taxon>Eukaryota</taxon>
        <taxon>Metazoa</taxon>
        <taxon>Spiralia</taxon>
        <taxon>Lophotrochozoa</taxon>
        <taxon>Platyhelminthes</taxon>
        <taxon>Trematoda</taxon>
        <taxon>Digenea</taxon>
        <taxon>Plagiorchiida</taxon>
        <taxon>Troglotremata</taxon>
        <taxon>Troglotrematidae</taxon>
        <taxon>Paragonimus</taxon>
    </lineage>
</organism>
<protein>
    <recommendedName>
        <fullName evidence="3">DRBM domain-containing protein</fullName>
    </recommendedName>
</protein>
<evidence type="ECO:0008006" key="3">
    <source>
        <dbReference type="Google" id="ProtNLM"/>
    </source>
</evidence>
<evidence type="ECO:0000313" key="1">
    <source>
        <dbReference type="EMBL" id="KAF7252196.1"/>
    </source>
</evidence>
<sequence length="267" mass="29485">MINAELLPTGSCFETITDHRSDYYPTVFSASLTLSRLCDDLSYRIANKFRLPSVELQEAQRVGRPLPIRRSRSCSDLNQSTRIHTQSNVQRTSWFDAVDMWAADNNDDASRSHPLPTNVKLGASATGCWPGRLGLLSRLSVFCLKEHLVHSSTQTASTGPSIAPNSTKQLLSLCQQLRIPCQFTDRAPKLFITGQRTNSENPVDALMHHTVLTIGDATFNDNNTDPTSGIRPVVVVRAVGRTRSLARQQASLSAFKELAQLQPNVNP</sequence>
<dbReference type="EMBL" id="JTDE01004950">
    <property type="protein sequence ID" value="KAF7252196.1"/>
    <property type="molecule type" value="Genomic_DNA"/>
</dbReference>
<dbReference type="OrthoDB" id="10037267at2759"/>
<gene>
    <name evidence="1" type="ORF">EG68_11014</name>
</gene>